<comment type="caution">
    <text evidence="14">The sequence shown here is derived from an EMBL/GenBank/DDBJ whole genome shotgun (WGS) entry which is preliminary data.</text>
</comment>
<protein>
    <recommendedName>
        <fullName evidence="5">Cysteine desulfurase</fullName>
        <ecNumber evidence="4">2.8.1.7</ecNumber>
    </recommendedName>
</protein>
<dbReference type="Pfam" id="PF00266">
    <property type="entry name" value="Aminotran_5"/>
    <property type="match status" value="1"/>
</dbReference>
<dbReference type="InterPro" id="IPR016454">
    <property type="entry name" value="Cysteine_dSase"/>
</dbReference>
<keyword evidence="10" id="KW-0411">Iron-sulfur</keyword>
<evidence type="ECO:0000256" key="6">
    <source>
        <dbReference type="ARBA" id="ARBA00022679"/>
    </source>
</evidence>
<dbReference type="InterPro" id="IPR015421">
    <property type="entry name" value="PyrdxlP-dep_Trfase_major"/>
</dbReference>
<evidence type="ECO:0000256" key="3">
    <source>
        <dbReference type="ARBA" id="ARBA00006490"/>
    </source>
</evidence>
<accession>A0ABT6Q3H8</accession>
<dbReference type="PANTHER" id="PTHR11601">
    <property type="entry name" value="CYSTEINE DESULFURYLASE FAMILY MEMBER"/>
    <property type="match status" value="1"/>
</dbReference>
<dbReference type="InterPro" id="IPR015424">
    <property type="entry name" value="PyrdxlP-dep_Trfase"/>
</dbReference>
<dbReference type="InterPro" id="IPR020578">
    <property type="entry name" value="Aminotrans_V_PyrdxlP_BS"/>
</dbReference>
<comment type="function">
    <text evidence="2">Catalyzes the removal of elemental sulfur atoms from cysteine to produce alanine. Seems to participate in the biosynthesis of the nitrogenase metalloclusters by providing the inorganic sulfur required for the Fe-S core formation.</text>
</comment>
<name>A0ABT6Q3H8_9PROT</name>
<feature type="domain" description="Aminotransferase class V" evidence="13">
    <location>
        <begin position="5"/>
        <end position="371"/>
    </location>
</feature>
<dbReference type="InterPro" id="IPR000192">
    <property type="entry name" value="Aminotrans_V_dom"/>
</dbReference>
<evidence type="ECO:0000256" key="5">
    <source>
        <dbReference type="ARBA" id="ARBA00013558"/>
    </source>
</evidence>
<dbReference type="Proteomes" id="UP001431634">
    <property type="component" value="Unassembled WGS sequence"/>
</dbReference>
<keyword evidence="7" id="KW-0479">Metal-binding</keyword>
<evidence type="ECO:0000256" key="7">
    <source>
        <dbReference type="ARBA" id="ARBA00022723"/>
    </source>
</evidence>
<evidence type="ECO:0000313" key="15">
    <source>
        <dbReference type="Proteomes" id="UP001431634"/>
    </source>
</evidence>
<dbReference type="PANTHER" id="PTHR11601:SF34">
    <property type="entry name" value="CYSTEINE DESULFURASE"/>
    <property type="match status" value="1"/>
</dbReference>
<evidence type="ECO:0000256" key="4">
    <source>
        <dbReference type="ARBA" id="ARBA00012239"/>
    </source>
</evidence>
<evidence type="ECO:0000256" key="11">
    <source>
        <dbReference type="ARBA" id="ARBA00050776"/>
    </source>
</evidence>
<reference evidence="14" key="1">
    <citation type="submission" date="2023-05" db="EMBL/GenBank/DDBJ databases">
        <title>Whole genome sequence of Commensalibacter sp.</title>
        <authorList>
            <person name="Charoenyingcharoen P."/>
            <person name="Yukphan P."/>
        </authorList>
    </citation>
    <scope>NUCLEOTIDE SEQUENCE</scope>
    <source>
        <strain evidence="14">TBRC 16381</strain>
    </source>
</reference>
<dbReference type="EC" id="2.8.1.7" evidence="4"/>
<dbReference type="RefSeq" id="WP_281448659.1">
    <property type="nucleotide sequence ID" value="NZ_JASBAO010000001.1"/>
</dbReference>
<dbReference type="SUPFAM" id="SSF53383">
    <property type="entry name" value="PLP-dependent transferases"/>
    <property type="match status" value="1"/>
</dbReference>
<dbReference type="Gene3D" id="3.40.640.10">
    <property type="entry name" value="Type I PLP-dependent aspartate aminotransferase-like (Major domain)"/>
    <property type="match status" value="1"/>
</dbReference>
<evidence type="ECO:0000256" key="2">
    <source>
        <dbReference type="ARBA" id="ARBA00003120"/>
    </source>
</evidence>
<evidence type="ECO:0000259" key="13">
    <source>
        <dbReference type="Pfam" id="PF00266"/>
    </source>
</evidence>
<dbReference type="Gene3D" id="3.90.1150.10">
    <property type="entry name" value="Aspartate Aminotransferase, domain 1"/>
    <property type="match status" value="1"/>
</dbReference>
<comment type="cofactor">
    <cofactor evidence="1 12">
        <name>pyridoxal 5'-phosphate</name>
        <dbReference type="ChEBI" id="CHEBI:597326"/>
    </cofactor>
</comment>
<dbReference type="InterPro" id="IPR015422">
    <property type="entry name" value="PyrdxlP-dep_Trfase_small"/>
</dbReference>
<gene>
    <name evidence="14" type="ORF">QJV27_09365</name>
</gene>
<organism evidence="14 15">
    <name type="scientific">Commensalibacter oyaizuii</name>
    <dbReference type="NCBI Taxonomy" id="3043873"/>
    <lineage>
        <taxon>Bacteria</taxon>
        <taxon>Pseudomonadati</taxon>
        <taxon>Pseudomonadota</taxon>
        <taxon>Alphaproteobacteria</taxon>
        <taxon>Acetobacterales</taxon>
        <taxon>Acetobacteraceae</taxon>
    </lineage>
</organism>
<comment type="catalytic activity">
    <reaction evidence="11">
        <text>(sulfur carrier)-H + L-cysteine = (sulfur carrier)-SH + L-alanine</text>
        <dbReference type="Rhea" id="RHEA:43892"/>
        <dbReference type="Rhea" id="RHEA-COMP:14737"/>
        <dbReference type="Rhea" id="RHEA-COMP:14739"/>
        <dbReference type="ChEBI" id="CHEBI:29917"/>
        <dbReference type="ChEBI" id="CHEBI:35235"/>
        <dbReference type="ChEBI" id="CHEBI:57972"/>
        <dbReference type="ChEBI" id="CHEBI:64428"/>
        <dbReference type="EC" id="2.8.1.7"/>
    </reaction>
</comment>
<evidence type="ECO:0000313" key="14">
    <source>
        <dbReference type="EMBL" id="MDI2091570.1"/>
    </source>
</evidence>
<dbReference type="EMBL" id="JASBAO010000001">
    <property type="protein sequence ID" value="MDI2091570.1"/>
    <property type="molecule type" value="Genomic_DNA"/>
</dbReference>
<evidence type="ECO:0000256" key="12">
    <source>
        <dbReference type="RuleBase" id="RU004504"/>
    </source>
</evidence>
<evidence type="ECO:0000256" key="10">
    <source>
        <dbReference type="ARBA" id="ARBA00023014"/>
    </source>
</evidence>
<proteinExistence type="inferred from homology"/>
<sequence length="387" mass="42304">MKKLIYLDYQATTPCDKRVVEAMLPYFSEYFGNAHSDHVMGKVANDGVEIARQQVADLIGAMRSEIIFTSGATEANNLAIIGAVRYLLKQGHTARRVITVCTEHKCVLETIASLTVMGIEPVILPVDHQGQIDPQRLKAALQIPTLLVSVMAANNETGVIHPIAKLAALAHEYGALFHCDMAQIVGKTETLFRVNDMGVDLASMSGHKIYGPKGVGALYVRRRPRVRLMPIIHGGGQERGNRSGTLPVPLIVGLGKACVLMQEEAKVEVERFARYKRQMVEALQQVVPGLKINGSLFDSLPASLNLCFPSVKALDLLARIPHLCVSTGSACTKSSVSPSYVLLEMGLSEDEAFRSFRLSFGRMTTQKEVQQAIHALSCAWHNAMTTR</sequence>
<keyword evidence="9" id="KW-0408">Iron</keyword>
<keyword evidence="8" id="KW-0663">Pyridoxal phosphate</keyword>
<evidence type="ECO:0000256" key="1">
    <source>
        <dbReference type="ARBA" id="ARBA00001933"/>
    </source>
</evidence>
<dbReference type="PROSITE" id="PS00595">
    <property type="entry name" value="AA_TRANSFER_CLASS_5"/>
    <property type="match status" value="1"/>
</dbReference>
<keyword evidence="6" id="KW-0808">Transferase</keyword>
<evidence type="ECO:0000256" key="9">
    <source>
        <dbReference type="ARBA" id="ARBA00023004"/>
    </source>
</evidence>
<keyword evidence="15" id="KW-1185">Reference proteome</keyword>
<evidence type="ECO:0000256" key="8">
    <source>
        <dbReference type="ARBA" id="ARBA00022898"/>
    </source>
</evidence>
<dbReference type="PIRSF" id="PIRSF005572">
    <property type="entry name" value="NifS"/>
    <property type="match status" value="1"/>
</dbReference>
<comment type="similarity">
    <text evidence="3">Belongs to the class-V pyridoxal-phosphate-dependent aminotransferase family. NifS/IscS subfamily.</text>
</comment>